<evidence type="ECO:0000313" key="2">
    <source>
        <dbReference type="Proteomes" id="UP001151532"/>
    </source>
</evidence>
<dbReference type="EMBL" id="JAPFFK010000003">
    <property type="protein sequence ID" value="KAJ6770659.1"/>
    <property type="molecule type" value="Genomic_DNA"/>
</dbReference>
<protein>
    <submittedName>
        <fullName evidence="1">Uncharacterized protein</fullName>
    </submittedName>
</protein>
<proteinExistence type="predicted"/>
<organism evidence="1 2">
    <name type="scientific">Salix purpurea</name>
    <name type="common">Purple osier willow</name>
    <dbReference type="NCBI Taxonomy" id="77065"/>
    <lineage>
        <taxon>Eukaryota</taxon>
        <taxon>Viridiplantae</taxon>
        <taxon>Streptophyta</taxon>
        <taxon>Embryophyta</taxon>
        <taxon>Tracheophyta</taxon>
        <taxon>Spermatophyta</taxon>
        <taxon>Magnoliopsida</taxon>
        <taxon>eudicotyledons</taxon>
        <taxon>Gunneridae</taxon>
        <taxon>Pentapetalae</taxon>
        <taxon>rosids</taxon>
        <taxon>fabids</taxon>
        <taxon>Malpighiales</taxon>
        <taxon>Salicaceae</taxon>
        <taxon>Saliceae</taxon>
        <taxon>Salix</taxon>
    </lineage>
</organism>
<reference evidence="1" key="1">
    <citation type="submission" date="2022-11" db="EMBL/GenBank/DDBJ databases">
        <authorList>
            <person name="Hyden B.L."/>
            <person name="Feng K."/>
            <person name="Yates T."/>
            <person name="Jawdy S."/>
            <person name="Smart L.B."/>
            <person name="Muchero W."/>
        </authorList>
    </citation>
    <scope>NUCLEOTIDE SEQUENCE</scope>
    <source>
        <tissue evidence="1">Shoot tip</tissue>
    </source>
</reference>
<sequence length="63" mass="7305">MSEYEINDGENNINGDNERIAVWEMGLSTPDELTPLSQPLIPPEYEINRCFGLQYHNIKHLNM</sequence>
<reference evidence="1" key="2">
    <citation type="journal article" date="2023" name="Int. J. Mol. Sci.">
        <title>De Novo Assembly and Annotation of 11 Diverse Shrub Willow (Salix) Genomes Reveals Novel Gene Organization in Sex-Linked Regions.</title>
        <authorList>
            <person name="Hyden B."/>
            <person name="Feng K."/>
            <person name="Yates T.B."/>
            <person name="Jawdy S."/>
            <person name="Cereghino C."/>
            <person name="Smart L.B."/>
            <person name="Muchero W."/>
        </authorList>
    </citation>
    <scope>NUCLEOTIDE SEQUENCE</scope>
    <source>
        <tissue evidence="1">Shoot tip</tissue>
    </source>
</reference>
<accession>A0A9Q0WP41</accession>
<dbReference type="AlphaFoldDB" id="A0A9Q0WP41"/>
<name>A0A9Q0WP41_SALPP</name>
<dbReference type="Proteomes" id="UP001151532">
    <property type="component" value="Chromosome 11"/>
</dbReference>
<gene>
    <name evidence="1" type="ORF">OIU79_021334</name>
</gene>
<comment type="caution">
    <text evidence="1">The sequence shown here is derived from an EMBL/GenBank/DDBJ whole genome shotgun (WGS) entry which is preliminary data.</text>
</comment>
<keyword evidence="2" id="KW-1185">Reference proteome</keyword>
<evidence type="ECO:0000313" key="1">
    <source>
        <dbReference type="EMBL" id="KAJ6770659.1"/>
    </source>
</evidence>